<dbReference type="Pfam" id="PF02730">
    <property type="entry name" value="AFOR_N"/>
    <property type="match status" value="1"/>
</dbReference>
<dbReference type="Gene3D" id="1.10.569.10">
    <property type="entry name" value="Aldehyde Ferredoxin Oxidoreductase Protein, subunit A, domain 2"/>
    <property type="match status" value="1"/>
</dbReference>
<evidence type="ECO:0000256" key="2">
    <source>
        <dbReference type="ARBA" id="ARBA00011032"/>
    </source>
</evidence>
<evidence type="ECO:0000256" key="3">
    <source>
        <dbReference type="ARBA" id="ARBA00022485"/>
    </source>
</evidence>
<reference evidence="10 11" key="1">
    <citation type="submission" date="2007-01" db="EMBL/GenBank/DDBJ databases">
        <title>Annotation of the draft genome assembly of Thermosinus carboxydivorans Nor1.</title>
        <authorList>
            <consortium name="US DOE Joint Genome Institute (JGI-ORNL)"/>
            <person name="Larimer F."/>
            <person name="Land M."/>
            <person name="Hauser L."/>
        </authorList>
    </citation>
    <scope>NUCLEOTIDE SEQUENCE [LARGE SCALE GENOMIC DNA]</scope>
    <source>
        <strain evidence="10 11">Nor1</strain>
    </source>
</reference>
<dbReference type="GO" id="GO:0009055">
    <property type="term" value="F:electron transfer activity"/>
    <property type="evidence" value="ECO:0007669"/>
    <property type="project" value="InterPro"/>
</dbReference>
<dbReference type="InterPro" id="IPR036021">
    <property type="entry name" value="Tungsten_al_ferr_oxy-like_C"/>
</dbReference>
<dbReference type="GO" id="GO:0046872">
    <property type="term" value="F:metal ion binding"/>
    <property type="evidence" value="ECO:0007669"/>
    <property type="project" value="UniProtKB-KW"/>
</dbReference>
<feature type="domain" description="Aldehyde ferredoxin oxidoreductase N-terminal" evidence="9">
    <location>
        <begin position="4"/>
        <end position="208"/>
    </location>
</feature>
<comment type="caution">
    <text evidence="10">The sequence shown here is derived from an EMBL/GenBank/DDBJ whole genome shotgun (WGS) entry which is preliminary data.</text>
</comment>
<dbReference type="EC" id="1.2.7.5" evidence="10"/>
<dbReference type="SMART" id="SM00790">
    <property type="entry name" value="AFOR_N"/>
    <property type="match status" value="1"/>
</dbReference>
<evidence type="ECO:0000313" key="11">
    <source>
        <dbReference type="Proteomes" id="UP000005139"/>
    </source>
</evidence>
<keyword evidence="4" id="KW-0479">Metal-binding</keyword>
<comment type="cofactor">
    <cofactor evidence="8">
        <name>tungstopterin</name>
        <dbReference type="ChEBI" id="CHEBI:30402"/>
    </cofactor>
</comment>
<organism evidence="10 11">
    <name type="scientific">Thermosinus carboxydivorans Nor1</name>
    <dbReference type="NCBI Taxonomy" id="401526"/>
    <lineage>
        <taxon>Bacteria</taxon>
        <taxon>Bacillati</taxon>
        <taxon>Bacillota</taxon>
        <taxon>Negativicutes</taxon>
        <taxon>Selenomonadales</taxon>
        <taxon>Sporomusaceae</taxon>
        <taxon>Thermosinus</taxon>
    </lineage>
</organism>
<protein>
    <submittedName>
        <fullName evidence="10">Aldehyde ferredoxin oxidoreductase</fullName>
        <ecNumber evidence="10">1.2.7.5</ecNumber>
    </submittedName>
</protein>
<evidence type="ECO:0000256" key="1">
    <source>
        <dbReference type="ARBA" id="ARBA00001966"/>
    </source>
</evidence>
<keyword evidence="11" id="KW-1185">Reference proteome</keyword>
<evidence type="ECO:0000256" key="8">
    <source>
        <dbReference type="ARBA" id="ARBA00049934"/>
    </source>
</evidence>
<dbReference type="SUPFAM" id="SSF56228">
    <property type="entry name" value="Aldehyde ferredoxin oxidoreductase, N-terminal domain"/>
    <property type="match status" value="1"/>
</dbReference>
<evidence type="ECO:0000256" key="4">
    <source>
        <dbReference type="ARBA" id="ARBA00022723"/>
    </source>
</evidence>
<evidence type="ECO:0000256" key="7">
    <source>
        <dbReference type="ARBA" id="ARBA00023014"/>
    </source>
</evidence>
<evidence type="ECO:0000256" key="5">
    <source>
        <dbReference type="ARBA" id="ARBA00023002"/>
    </source>
</evidence>
<dbReference type="GO" id="GO:0051539">
    <property type="term" value="F:4 iron, 4 sulfur cluster binding"/>
    <property type="evidence" value="ECO:0007669"/>
    <property type="project" value="UniProtKB-KW"/>
</dbReference>
<accession>A1HP75</accession>
<evidence type="ECO:0000256" key="6">
    <source>
        <dbReference type="ARBA" id="ARBA00023004"/>
    </source>
</evidence>
<dbReference type="Gene3D" id="1.10.599.10">
    <property type="entry name" value="Aldehyde Ferredoxin Oxidoreductase Protein, subunit A, domain 3"/>
    <property type="match status" value="1"/>
</dbReference>
<dbReference type="Gene3D" id="3.60.9.10">
    <property type="entry name" value="Aldehyde ferredoxin oxidoreductase, N-terminal domain"/>
    <property type="match status" value="1"/>
</dbReference>
<keyword evidence="6" id="KW-0408">Iron</keyword>
<dbReference type="RefSeq" id="WP_007288837.1">
    <property type="nucleotide sequence ID" value="NZ_AAWL01000004.1"/>
</dbReference>
<dbReference type="OrthoDB" id="9763894at2"/>
<gene>
    <name evidence="10" type="ORF">TcarDRAFT_1730</name>
</gene>
<dbReference type="InterPro" id="IPR051919">
    <property type="entry name" value="W-dependent_AOR"/>
</dbReference>
<name>A1HP75_9FIRM</name>
<dbReference type="Proteomes" id="UP000005139">
    <property type="component" value="Unassembled WGS sequence"/>
</dbReference>
<dbReference type="eggNOG" id="COG2414">
    <property type="taxonomic scope" value="Bacteria"/>
</dbReference>
<dbReference type="InterPro" id="IPR036503">
    <property type="entry name" value="Ald_Fedxn_OxRdtase_N_sf"/>
</dbReference>
<dbReference type="InterPro" id="IPR013984">
    <property type="entry name" value="Ald_Fedxn_OxRdtase_dom2"/>
</dbReference>
<keyword evidence="3" id="KW-0004">4Fe-4S</keyword>
<keyword evidence="5 10" id="KW-0560">Oxidoreductase</keyword>
<dbReference type="Pfam" id="PF01314">
    <property type="entry name" value="AFOR_C"/>
    <property type="match status" value="1"/>
</dbReference>
<keyword evidence="7" id="KW-0411">Iron-sulfur</keyword>
<dbReference type="AlphaFoldDB" id="A1HP75"/>
<evidence type="ECO:0000313" key="10">
    <source>
        <dbReference type="EMBL" id="EAX48183.1"/>
    </source>
</evidence>
<evidence type="ECO:0000259" key="9">
    <source>
        <dbReference type="SMART" id="SM00790"/>
    </source>
</evidence>
<dbReference type="EMBL" id="AAWL01000004">
    <property type="protein sequence ID" value="EAX48183.1"/>
    <property type="molecule type" value="Genomic_DNA"/>
</dbReference>
<dbReference type="InterPro" id="IPR001203">
    <property type="entry name" value="OxRdtase_Ald_Fedxn_C"/>
</dbReference>
<dbReference type="InterPro" id="IPR013983">
    <property type="entry name" value="Ald_Fedxn_OxRdtase_N"/>
</dbReference>
<comment type="similarity">
    <text evidence="2">Belongs to the AOR/FOR family.</text>
</comment>
<dbReference type="PANTHER" id="PTHR30038:SF0">
    <property type="entry name" value="TUNGSTEN-CONTAINING ALDEHYDE FERREDOXIN OXIDOREDUCTASE"/>
    <property type="match status" value="1"/>
</dbReference>
<sequence>MGGYMGKIAVVDLTSARIDFIAISPAERRQWLGGSGLGARLLAENTPPAADPLGPDNLLIFMTGPMTGTAIPASGRHQVVAKSPLTGIYGEADAGGRWGACLKAAGFDGIVVRGIASQPVYLVVQDGEVRLLPADSLWGLDTYATDRQLKKRWGPDVAAACIGPAGERLVPLATIIHEGKNGRSSGRGGLGAVMGAKRLKAVVAGGSRQVPVADPAALAAAIDAAVPRVRERTRLMQEYGTAGGIIGAERIGDLPLKNWTQGTWDGVEKISGQAMAETIVTGRYHCASCPIGCGRQVRVERSPYGRVEGAGPEYETVGMFGGACLVSDLAAIAMANELCNRYGLDTISTGAVIAFAMELYEHGILTDRDLGGCPAPVWGDGRAVVGLIQAIASQEGIGRLLGSGVRRAAELIGGRAGEFAMHVKGLELPAHDPRAFYSLALGYATSNRGACHLQGASYFFEKAAVLPEAGINEVLDRFRTDDQGLIQARLQDTMCLMDSLKLCKFLFYGGIDLTTVTGWLNHLTGWDCTVAELLTTGERIFNLKRLYNVKCGVSRRDDVLPERILRQPRPDGGAAGALPPLDAMLREYYRVRGWDEVGRPRPETLARLGIDKFL</sequence>
<dbReference type="InterPro" id="IPR013985">
    <property type="entry name" value="Ald_Fedxn_OxRdtase_dom3"/>
</dbReference>
<proteinExistence type="inferred from homology"/>
<reference evidence="10 11" key="2">
    <citation type="submission" date="2007-01" db="EMBL/GenBank/DDBJ databases">
        <title>Sequencing of the draft genome and assembly of Thermosinus carboxydivorans Nor1.</title>
        <authorList>
            <consortium name="US DOE Joint Genome Institute (JGI-PGF)"/>
            <person name="Copeland A."/>
            <person name="Lucas S."/>
            <person name="Lapidus A."/>
            <person name="Barry K."/>
            <person name="Glavina del Rio T."/>
            <person name="Dalin E."/>
            <person name="Tice H."/>
            <person name="Bruce D."/>
            <person name="Pitluck S."/>
            <person name="Richardson P."/>
        </authorList>
    </citation>
    <scope>NUCLEOTIDE SEQUENCE [LARGE SCALE GENOMIC DNA]</scope>
    <source>
        <strain evidence="10 11">Nor1</strain>
    </source>
</reference>
<dbReference type="GO" id="GO:0033726">
    <property type="term" value="F:aldehyde ferredoxin oxidoreductase activity"/>
    <property type="evidence" value="ECO:0007669"/>
    <property type="project" value="UniProtKB-EC"/>
</dbReference>
<comment type="cofactor">
    <cofactor evidence="1">
        <name>[4Fe-4S] cluster</name>
        <dbReference type="ChEBI" id="CHEBI:49883"/>
    </cofactor>
</comment>
<dbReference type="PANTHER" id="PTHR30038">
    <property type="entry name" value="ALDEHYDE FERREDOXIN OXIDOREDUCTASE"/>
    <property type="match status" value="1"/>
</dbReference>
<dbReference type="SUPFAM" id="SSF48310">
    <property type="entry name" value="Aldehyde ferredoxin oxidoreductase, C-terminal domains"/>
    <property type="match status" value="1"/>
</dbReference>